<feature type="region of interest" description="Disordered" evidence="8">
    <location>
        <begin position="22"/>
        <end position="64"/>
    </location>
</feature>
<evidence type="ECO:0000256" key="6">
    <source>
        <dbReference type="ARBA" id="ARBA00023180"/>
    </source>
</evidence>
<keyword evidence="12" id="KW-1185">Reference proteome</keyword>
<dbReference type="GO" id="GO:0051897">
    <property type="term" value="P:positive regulation of phosphatidylinositol 3-kinase/protein kinase B signal transduction"/>
    <property type="evidence" value="ECO:0007669"/>
    <property type="project" value="Ensembl"/>
</dbReference>
<dbReference type="GO" id="GO:0005179">
    <property type="term" value="F:hormone activity"/>
    <property type="evidence" value="ECO:0007669"/>
    <property type="project" value="UniProtKB-KW"/>
</dbReference>
<dbReference type="AlphaFoldDB" id="A0A2K5ENV7"/>
<dbReference type="GO" id="GO:0050728">
    <property type="term" value="P:negative regulation of inflammatory response"/>
    <property type="evidence" value="ECO:0007669"/>
    <property type="project" value="Ensembl"/>
</dbReference>
<dbReference type="GO" id="GO:0045721">
    <property type="term" value="P:negative regulation of gluconeogenesis"/>
    <property type="evidence" value="ECO:0007669"/>
    <property type="project" value="Ensembl"/>
</dbReference>
<comment type="subcellular location">
    <subcellularLocation>
        <location evidence="1">Secreted</location>
    </subcellularLocation>
</comment>
<dbReference type="GO" id="GO:0046326">
    <property type="term" value="P:positive regulation of D-glucose import"/>
    <property type="evidence" value="ECO:0007669"/>
    <property type="project" value="Ensembl"/>
</dbReference>
<keyword evidence="4 9" id="KW-0732">Signal</keyword>
<evidence type="ECO:0000256" key="3">
    <source>
        <dbReference type="ARBA" id="ARBA00022702"/>
    </source>
</evidence>
<dbReference type="PROSITE" id="PS50871">
    <property type="entry name" value="C1Q"/>
    <property type="match status" value="1"/>
</dbReference>
<dbReference type="Proteomes" id="UP000233020">
    <property type="component" value="Unplaced"/>
</dbReference>
<feature type="compositionally biased region" description="Low complexity" evidence="8">
    <location>
        <begin position="95"/>
        <end position="109"/>
    </location>
</feature>
<keyword evidence="3" id="KW-0372">Hormone</keyword>
<accession>A0A2K5ENV7</accession>
<reference evidence="11" key="1">
    <citation type="submission" date="2025-08" db="UniProtKB">
        <authorList>
            <consortium name="Ensembl"/>
        </authorList>
    </citation>
    <scope>IDENTIFICATION</scope>
</reference>
<evidence type="ECO:0000259" key="10">
    <source>
        <dbReference type="PROSITE" id="PS50871"/>
    </source>
</evidence>
<dbReference type="InterPro" id="IPR052136">
    <property type="entry name" value="Adipolin/Erythroferrone-rel"/>
</dbReference>
<dbReference type="PANTHER" id="PTHR24019:SF12">
    <property type="entry name" value="ADIPOLIN"/>
    <property type="match status" value="1"/>
</dbReference>
<dbReference type="GO" id="GO:0006094">
    <property type="term" value="P:gluconeogenesis"/>
    <property type="evidence" value="ECO:0007669"/>
    <property type="project" value="Ensembl"/>
</dbReference>
<keyword evidence="5" id="KW-1015">Disulfide bond</keyword>
<feature type="signal peptide" evidence="9">
    <location>
        <begin position="1"/>
        <end position="23"/>
    </location>
</feature>
<organism evidence="11 12">
    <name type="scientific">Aotus nancymaae</name>
    <name type="common">Ma's night monkey</name>
    <dbReference type="NCBI Taxonomy" id="37293"/>
    <lineage>
        <taxon>Eukaryota</taxon>
        <taxon>Metazoa</taxon>
        <taxon>Chordata</taxon>
        <taxon>Craniata</taxon>
        <taxon>Vertebrata</taxon>
        <taxon>Euteleostomi</taxon>
        <taxon>Mammalia</taxon>
        <taxon>Eutheria</taxon>
        <taxon>Euarchontoglires</taxon>
        <taxon>Primates</taxon>
        <taxon>Haplorrhini</taxon>
        <taxon>Platyrrhini</taxon>
        <taxon>Aotidae</taxon>
        <taxon>Aotus</taxon>
    </lineage>
</organism>
<feature type="chain" id="PRO_5014361101" evidence="9">
    <location>
        <begin position="24"/>
        <end position="278"/>
    </location>
</feature>
<dbReference type="GeneTree" id="ENSGT00940000160300"/>
<evidence type="ECO:0000313" key="12">
    <source>
        <dbReference type="Proteomes" id="UP000233020"/>
    </source>
</evidence>
<reference evidence="11" key="2">
    <citation type="submission" date="2025-09" db="UniProtKB">
        <authorList>
            <consortium name="Ensembl"/>
        </authorList>
    </citation>
    <scope>IDENTIFICATION</scope>
</reference>
<dbReference type="Gene3D" id="2.60.120.40">
    <property type="match status" value="1"/>
</dbReference>
<evidence type="ECO:0000256" key="1">
    <source>
        <dbReference type="ARBA" id="ARBA00004613"/>
    </source>
</evidence>
<dbReference type="GO" id="GO:0051649">
    <property type="term" value="P:establishment of localization in cell"/>
    <property type="evidence" value="ECO:0007669"/>
    <property type="project" value="Ensembl"/>
</dbReference>
<keyword evidence="2" id="KW-0964">Secreted</keyword>
<feature type="region of interest" description="Disordered" evidence="8">
    <location>
        <begin position="83"/>
        <end position="109"/>
    </location>
</feature>
<dbReference type="InterPro" id="IPR008983">
    <property type="entry name" value="Tumour_necrosis_fac-like_dom"/>
</dbReference>
<proteinExistence type="inferred from homology"/>
<protein>
    <submittedName>
        <fullName evidence="11">C1q and TNF related 12</fullName>
    </submittedName>
</protein>
<sequence>MRRWAGAVVVALLWLTLPGGVGARREAKRTRQPSQRGDPPTAAASLCEGMPEAPKPSQASGPAFSDARRTWLNFIRRPDTGALRKRCRGRDTKPRGLLSPPGPPGAETTPETLLWEFQEMLKEAAEHRFSGLLVPVWPPGVGPRLLGEAFHCRLKGPRQVDRWTLVEDGPGEACAFLRGSGLSLASGRFTAPASSIFQFSASLHVGEPDGAVLCAVTGLGLSFPGRCPSSGWGWLPTVVTSPCLSQAGQYASVFVDNGSGAVLTIQAGSSFSGLLLGT</sequence>
<feature type="domain" description="C1q" evidence="10">
    <location>
        <begin position="143"/>
        <end position="278"/>
    </location>
</feature>
<evidence type="ECO:0000256" key="2">
    <source>
        <dbReference type="ARBA" id="ARBA00022525"/>
    </source>
</evidence>
<keyword evidence="6" id="KW-0325">Glycoprotein</keyword>
<evidence type="ECO:0000256" key="4">
    <source>
        <dbReference type="ARBA" id="ARBA00022729"/>
    </source>
</evidence>
<dbReference type="GO" id="GO:0005615">
    <property type="term" value="C:extracellular space"/>
    <property type="evidence" value="ECO:0007669"/>
    <property type="project" value="Ensembl"/>
</dbReference>
<dbReference type="Ensembl" id="ENSANAT00000052938.1">
    <property type="protein sequence ID" value="ENSANAP00000034872.1"/>
    <property type="gene ID" value="ENSANAG00000035013.1"/>
</dbReference>
<dbReference type="GO" id="GO:0043491">
    <property type="term" value="P:phosphatidylinositol 3-kinase/protein kinase B signal transduction"/>
    <property type="evidence" value="ECO:0007669"/>
    <property type="project" value="Ensembl"/>
</dbReference>
<dbReference type="STRING" id="37293.ENSANAP00000034872"/>
<dbReference type="PANTHER" id="PTHR24019">
    <property type="entry name" value="ADIPOLIN"/>
    <property type="match status" value="1"/>
</dbReference>
<dbReference type="SUPFAM" id="SSF49842">
    <property type="entry name" value="TNF-like"/>
    <property type="match status" value="1"/>
</dbReference>
<gene>
    <name evidence="11" type="primary">C1QTNF12</name>
</gene>
<evidence type="ECO:0000256" key="9">
    <source>
        <dbReference type="SAM" id="SignalP"/>
    </source>
</evidence>
<dbReference type="GO" id="GO:0046323">
    <property type="term" value="P:D-glucose import"/>
    <property type="evidence" value="ECO:0007669"/>
    <property type="project" value="Ensembl"/>
</dbReference>
<dbReference type="OMA" id="RCRGRDK"/>
<evidence type="ECO:0000256" key="5">
    <source>
        <dbReference type="ARBA" id="ARBA00023157"/>
    </source>
</evidence>
<dbReference type="GO" id="GO:0035774">
    <property type="term" value="P:positive regulation of insulin secretion involved in cellular response to glucose stimulus"/>
    <property type="evidence" value="ECO:0007669"/>
    <property type="project" value="Ensembl"/>
</dbReference>
<dbReference type="GO" id="GO:0046628">
    <property type="term" value="P:positive regulation of insulin receptor signaling pathway"/>
    <property type="evidence" value="ECO:0007669"/>
    <property type="project" value="Ensembl"/>
</dbReference>
<evidence type="ECO:0000256" key="7">
    <source>
        <dbReference type="ARBA" id="ARBA00038198"/>
    </source>
</evidence>
<evidence type="ECO:0000313" key="11">
    <source>
        <dbReference type="Ensembl" id="ENSANAP00000034872.1"/>
    </source>
</evidence>
<evidence type="ECO:0000256" key="8">
    <source>
        <dbReference type="SAM" id="MobiDB-lite"/>
    </source>
</evidence>
<name>A0A2K5ENV7_AOTNA</name>
<dbReference type="InterPro" id="IPR001073">
    <property type="entry name" value="C1q_dom"/>
</dbReference>
<comment type="similarity">
    <text evidence="7">Belongs to the adipolin/erythroferrone family.</text>
</comment>